<evidence type="ECO:0000259" key="12">
    <source>
        <dbReference type="Pfam" id="PF00905"/>
    </source>
</evidence>
<feature type="region of interest" description="Disordered" evidence="10">
    <location>
        <begin position="1"/>
        <end position="25"/>
    </location>
</feature>
<evidence type="ECO:0000313" key="14">
    <source>
        <dbReference type="EMBL" id="MDT2809416.1"/>
    </source>
</evidence>
<dbReference type="PANTHER" id="PTHR30627">
    <property type="entry name" value="PEPTIDOGLYCAN D,D-TRANSPEPTIDASE"/>
    <property type="match status" value="1"/>
</dbReference>
<dbReference type="InterPro" id="IPR001460">
    <property type="entry name" value="PCN-bd_Tpept"/>
</dbReference>
<evidence type="ECO:0000313" key="15">
    <source>
        <dbReference type="Proteomes" id="UP001256711"/>
    </source>
</evidence>
<dbReference type="GO" id="GO:0008658">
    <property type="term" value="F:penicillin binding"/>
    <property type="evidence" value="ECO:0007669"/>
    <property type="project" value="InterPro"/>
</dbReference>
<dbReference type="GO" id="GO:0071555">
    <property type="term" value="P:cell wall organization"/>
    <property type="evidence" value="ECO:0007669"/>
    <property type="project" value="UniProtKB-KW"/>
</dbReference>
<comment type="similarity">
    <text evidence="2">Belongs to the transpeptidase family.</text>
</comment>
<evidence type="ECO:0000256" key="2">
    <source>
        <dbReference type="ARBA" id="ARBA00007171"/>
    </source>
</evidence>
<reference evidence="14" key="1">
    <citation type="submission" date="2023-03" db="EMBL/GenBank/DDBJ databases">
        <authorList>
            <person name="Shen W."/>
            <person name="Cai J."/>
        </authorList>
    </citation>
    <scope>NUCLEOTIDE SEQUENCE</scope>
    <source>
        <strain evidence="14">B226-2</strain>
    </source>
</reference>
<keyword evidence="9" id="KW-0961">Cell wall biogenesis/degradation</keyword>
<dbReference type="Gene3D" id="3.90.1310.10">
    <property type="entry name" value="Penicillin-binding protein 2a (Domain 2)"/>
    <property type="match status" value="1"/>
</dbReference>
<comment type="caution">
    <text evidence="14">The sequence shown here is derived from an EMBL/GenBank/DDBJ whole genome shotgun (WGS) entry which is preliminary data.</text>
</comment>
<proteinExistence type="inferred from homology"/>
<dbReference type="InterPro" id="IPR012338">
    <property type="entry name" value="Beta-lactam/transpept-like"/>
</dbReference>
<name>A0AAW8TVL9_9ENTE</name>
<dbReference type="GO" id="GO:0008360">
    <property type="term" value="P:regulation of cell shape"/>
    <property type="evidence" value="ECO:0007669"/>
    <property type="project" value="UniProtKB-KW"/>
</dbReference>
<dbReference type="Gene3D" id="3.40.710.10">
    <property type="entry name" value="DD-peptidase/beta-lactamase superfamily"/>
    <property type="match status" value="1"/>
</dbReference>
<dbReference type="RefSeq" id="WP_311834987.1">
    <property type="nucleotide sequence ID" value="NZ_JARQBJ010000001.1"/>
</dbReference>
<evidence type="ECO:0000259" key="13">
    <source>
        <dbReference type="Pfam" id="PF03717"/>
    </source>
</evidence>
<feature type="transmembrane region" description="Helical" evidence="11">
    <location>
        <begin position="35"/>
        <end position="56"/>
    </location>
</feature>
<evidence type="ECO:0000256" key="9">
    <source>
        <dbReference type="ARBA" id="ARBA00023316"/>
    </source>
</evidence>
<sequence>MDKKRLNFLRKNSNGTKNEQGAGGRRSHIPFRLNFLFFIIFALFIALIGQLGYLQIVNGENITNQLKSSSTITVSNSSPRGIIYDATGKALVTNKANAAITFTRGNQMTAQDLRDLAVKLNKLIAIEIPAKLKDAELGKRDKADFWLADKDNFQKAYKRLSDEDLKKIASDNSQEYALVLAQVKDEELAFDEEVLKETAIFTTMNSATALNTVFIKNSGVTDEELATVAEHSAELAGVSTGTDWSREYTADGSIKSILGTVSTNGLQKEDAEEYLAKGYASNDRVGTSYLEKQYEDVLQGTKSQAEITLDRSGNVSSQKETFAGAKGNNLVLTINTEFQKKVEEILQRNYQVLIENGKAAVSPGVYAVAMDPKTGGVLAMAGFTHEKDSKELSENALGTITSAFVPGSVVKAGTLAAGWQSGALNGNEVLYDQPLYIQGTPVKASIYNKDGSANRSLNAQKALEISSNSYMVQVVLKMMNTSYSNNMSIMSTSQQGPIYAELRNAMAEFGLGQKTGIDLPNESPGIQTAVRNLDPVEDGGKILDTAFGQFDTYTPMQLAQYVSTIANGGKKVQPHVVRGIYGNDEEGNLGSLIKSIEPTVQDTVDLSSDQMKIIQDGFYDAVHGHDAFTTATKLASAKMTLAAKTGTAETTAYGVTTINSNIVAYGPVEDPQIAISVVLPFLSGEDQHINSDIAKEIMDAYYDTFMAN</sequence>
<keyword evidence="4 11" id="KW-0812">Transmembrane</keyword>
<evidence type="ECO:0000256" key="8">
    <source>
        <dbReference type="ARBA" id="ARBA00023136"/>
    </source>
</evidence>
<protein>
    <submittedName>
        <fullName evidence="14">Penicillin-binding transpeptidase domain-containing protein</fullName>
    </submittedName>
</protein>
<dbReference type="SUPFAM" id="SSF56519">
    <property type="entry name" value="Penicillin binding protein dimerisation domain"/>
    <property type="match status" value="1"/>
</dbReference>
<dbReference type="AlphaFoldDB" id="A0AAW8TVL9"/>
<feature type="domain" description="Penicillin-binding protein transpeptidase" evidence="12">
    <location>
        <begin position="366"/>
        <end position="699"/>
    </location>
</feature>
<keyword evidence="3" id="KW-1003">Cell membrane</keyword>
<feature type="compositionally biased region" description="Polar residues" evidence="10">
    <location>
        <begin position="10"/>
        <end position="19"/>
    </location>
</feature>
<keyword evidence="6" id="KW-0573">Peptidoglycan synthesis</keyword>
<dbReference type="Gene3D" id="1.10.10.1230">
    <property type="entry name" value="Penicillin-binding protein, N-terminal non-catalytic domain, head sub-domain"/>
    <property type="match status" value="1"/>
</dbReference>
<dbReference type="Pfam" id="PF03717">
    <property type="entry name" value="PBP_dimer"/>
    <property type="match status" value="1"/>
</dbReference>
<dbReference type="InterPro" id="IPR005311">
    <property type="entry name" value="PBP_dimer"/>
</dbReference>
<feature type="domain" description="Penicillin-binding protein dimerisation" evidence="13">
    <location>
        <begin position="77"/>
        <end position="318"/>
    </location>
</feature>
<dbReference type="SUPFAM" id="SSF56601">
    <property type="entry name" value="beta-lactamase/transpeptidase-like"/>
    <property type="match status" value="1"/>
</dbReference>
<dbReference type="Pfam" id="PF00905">
    <property type="entry name" value="Transpeptidase"/>
    <property type="match status" value="1"/>
</dbReference>
<evidence type="ECO:0000256" key="10">
    <source>
        <dbReference type="SAM" id="MobiDB-lite"/>
    </source>
</evidence>
<evidence type="ECO:0000256" key="11">
    <source>
        <dbReference type="SAM" id="Phobius"/>
    </source>
</evidence>
<dbReference type="EMBL" id="JARQBJ010000001">
    <property type="protein sequence ID" value="MDT2809416.1"/>
    <property type="molecule type" value="Genomic_DNA"/>
</dbReference>
<keyword evidence="7 11" id="KW-1133">Transmembrane helix</keyword>
<comment type="subcellular location">
    <subcellularLocation>
        <location evidence="1">Cell membrane</location>
        <topology evidence="1">Single-pass membrane protein</topology>
    </subcellularLocation>
</comment>
<evidence type="ECO:0000256" key="6">
    <source>
        <dbReference type="ARBA" id="ARBA00022984"/>
    </source>
</evidence>
<gene>
    <name evidence="14" type="ORF">P7H43_02755</name>
</gene>
<dbReference type="InterPro" id="IPR050515">
    <property type="entry name" value="Beta-lactam/transpept"/>
</dbReference>
<evidence type="ECO:0000256" key="7">
    <source>
        <dbReference type="ARBA" id="ARBA00022989"/>
    </source>
</evidence>
<evidence type="ECO:0000256" key="4">
    <source>
        <dbReference type="ARBA" id="ARBA00022692"/>
    </source>
</evidence>
<dbReference type="Proteomes" id="UP001256711">
    <property type="component" value="Unassembled WGS sequence"/>
</dbReference>
<organism evidence="14 15">
    <name type="scientific">Enterococcus asini</name>
    <dbReference type="NCBI Taxonomy" id="57732"/>
    <lineage>
        <taxon>Bacteria</taxon>
        <taxon>Bacillati</taxon>
        <taxon>Bacillota</taxon>
        <taxon>Bacilli</taxon>
        <taxon>Lactobacillales</taxon>
        <taxon>Enterococcaceae</taxon>
        <taxon>Enterococcus</taxon>
    </lineage>
</organism>
<evidence type="ECO:0000256" key="5">
    <source>
        <dbReference type="ARBA" id="ARBA00022960"/>
    </source>
</evidence>
<dbReference type="GO" id="GO:0005886">
    <property type="term" value="C:plasma membrane"/>
    <property type="evidence" value="ECO:0007669"/>
    <property type="project" value="UniProtKB-SubCell"/>
</dbReference>
<evidence type="ECO:0000256" key="3">
    <source>
        <dbReference type="ARBA" id="ARBA00022475"/>
    </source>
</evidence>
<accession>A0AAW8TVL9</accession>
<keyword evidence="8 11" id="KW-0472">Membrane</keyword>
<keyword evidence="5" id="KW-0133">Cell shape</keyword>
<evidence type="ECO:0000256" key="1">
    <source>
        <dbReference type="ARBA" id="ARBA00004162"/>
    </source>
</evidence>
<dbReference type="GO" id="GO:0009252">
    <property type="term" value="P:peptidoglycan biosynthetic process"/>
    <property type="evidence" value="ECO:0007669"/>
    <property type="project" value="UniProtKB-KW"/>
</dbReference>
<dbReference type="GO" id="GO:0071972">
    <property type="term" value="F:peptidoglycan L,D-transpeptidase activity"/>
    <property type="evidence" value="ECO:0007669"/>
    <property type="project" value="TreeGrafter"/>
</dbReference>
<dbReference type="InterPro" id="IPR036138">
    <property type="entry name" value="PBP_dimer_sf"/>
</dbReference>
<dbReference type="PANTHER" id="PTHR30627:SF2">
    <property type="entry name" value="PEPTIDOGLYCAN D,D-TRANSPEPTIDASE MRDA"/>
    <property type="match status" value="1"/>
</dbReference>